<keyword evidence="11" id="KW-0645">Protease</keyword>
<evidence type="ECO:0000256" key="15">
    <source>
        <dbReference type="ARBA" id="ARBA00022801"/>
    </source>
</evidence>
<keyword evidence="22" id="KW-0511">Multifunctional enzyme</keyword>
<dbReference type="InterPro" id="IPR012338">
    <property type="entry name" value="Beta-lactam/transpept-like"/>
</dbReference>
<evidence type="ECO:0000256" key="10">
    <source>
        <dbReference type="ARBA" id="ARBA00022645"/>
    </source>
</evidence>
<dbReference type="GO" id="GO:0046677">
    <property type="term" value="P:response to antibiotic"/>
    <property type="evidence" value="ECO:0007669"/>
    <property type="project" value="UniProtKB-KW"/>
</dbReference>
<dbReference type="GO" id="GO:0005886">
    <property type="term" value="C:plasma membrane"/>
    <property type="evidence" value="ECO:0007669"/>
    <property type="project" value="UniProtKB-SubCell"/>
</dbReference>
<evidence type="ECO:0000256" key="11">
    <source>
        <dbReference type="ARBA" id="ARBA00022670"/>
    </source>
</evidence>
<feature type="transmembrane region" description="Helical" evidence="29">
    <location>
        <begin position="12"/>
        <end position="33"/>
    </location>
</feature>
<organism evidence="33 34">
    <name type="scientific">Legionella pneumophila (strain Lens)</name>
    <dbReference type="NCBI Taxonomy" id="297245"/>
    <lineage>
        <taxon>Bacteria</taxon>
        <taxon>Pseudomonadati</taxon>
        <taxon>Pseudomonadota</taxon>
        <taxon>Gammaproteobacteria</taxon>
        <taxon>Legionellales</taxon>
        <taxon>Legionellaceae</taxon>
        <taxon>Legionella</taxon>
    </lineage>
</organism>
<evidence type="ECO:0000256" key="8">
    <source>
        <dbReference type="ARBA" id="ARBA00022475"/>
    </source>
</evidence>
<evidence type="ECO:0000256" key="2">
    <source>
        <dbReference type="ARBA" id="ARBA00004249"/>
    </source>
</evidence>
<evidence type="ECO:0000259" key="31">
    <source>
        <dbReference type="Pfam" id="PF00912"/>
    </source>
</evidence>
<keyword evidence="21" id="KW-0046">Antibiotic resistance</keyword>
<dbReference type="InterPro" id="IPR001264">
    <property type="entry name" value="Glyco_trans_51"/>
</dbReference>
<dbReference type="GO" id="GO:0071555">
    <property type="term" value="P:cell wall organization"/>
    <property type="evidence" value="ECO:0007669"/>
    <property type="project" value="UniProtKB-KW"/>
</dbReference>
<keyword evidence="10" id="KW-0121">Carboxypeptidase</keyword>
<evidence type="ECO:0000256" key="25">
    <source>
        <dbReference type="ARBA" id="ARBA00044770"/>
    </source>
</evidence>
<dbReference type="Pfam" id="PF00905">
    <property type="entry name" value="Transpeptidase"/>
    <property type="match status" value="1"/>
</dbReference>
<keyword evidence="16" id="KW-0133">Cell shape</keyword>
<comment type="catalytic activity">
    <reaction evidence="24">
        <text>Preferential cleavage: (Ac)2-L-Lys-D-Ala-|-D-Ala. Also transpeptidation of peptidyl-alanyl moieties that are N-acyl substituents of D-alanine.</text>
        <dbReference type="EC" id="3.4.16.4"/>
    </reaction>
</comment>
<comment type="function">
    <text evidence="1">Cell wall formation. Synthesis of cross-linked peptidoglycan from the lipid intermediates. The enzyme has a penicillin-insensitive transglycosylase N-terminal domain (formation of linear glycan strands) and a penicillin-sensitive transpeptidase C-terminal domain (cross-linking of the peptide subunits).</text>
</comment>
<keyword evidence="8" id="KW-1003">Cell membrane</keyword>
<evidence type="ECO:0000313" key="34">
    <source>
        <dbReference type="Proteomes" id="UP000002517"/>
    </source>
</evidence>
<dbReference type="UniPathway" id="UPA00219"/>
<evidence type="ECO:0000313" key="33">
    <source>
        <dbReference type="EMBL" id="CAH15190.1"/>
    </source>
</evidence>
<dbReference type="Pfam" id="PF00912">
    <property type="entry name" value="Transgly"/>
    <property type="match status" value="1"/>
</dbReference>
<dbReference type="GO" id="GO:0006508">
    <property type="term" value="P:proteolysis"/>
    <property type="evidence" value="ECO:0007669"/>
    <property type="project" value="UniProtKB-KW"/>
</dbReference>
<comment type="pathway">
    <text evidence="3">Cell wall biogenesis; peptidoglycan biosynthesis.</text>
</comment>
<dbReference type="Gene3D" id="1.10.3810.10">
    <property type="entry name" value="Biosynthetic peptidoglycan transglycosylase-like"/>
    <property type="match status" value="1"/>
</dbReference>
<dbReference type="InterPro" id="IPR036950">
    <property type="entry name" value="PBP_transglycosylase"/>
</dbReference>
<keyword evidence="17" id="KW-0735">Signal-anchor</keyword>
<comment type="pathway">
    <text evidence="27">Glycan biosynthesis.</text>
</comment>
<dbReference type="InterPro" id="IPR023346">
    <property type="entry name" value="Lysozyme-like_dom_sf"/>
</dbReference>
<dbReference type="EC" id="3.4.16.4" evidence="6"/>
<keyword evidence="13" id="KW-0808">Transferase</keyword>
<dbReference type="HOGENOM" id="CLU_006354_2_4_6"/>
<evidence type="ECO:0000256" key="27">
    <source>
        <dbReference type="ARBA" id="ARBA00060592"/>
    </source>
</evidence>
<comment type="similarity">
    <text evidence="4">In the C-terminal section; belongs to the transpeptidase family.</text>
</comment>
<evidence type="ECO:0000256" key="1">
    <source>
        <dbReference type="ARBA" id="ARBA00002624"/>
    </source>
</evidence>
<proteinExistence type="inferred from homology"/>
<keyword evidence="20 29" id="KW-0472">Membrane</keyword>
<evidence type="ECO:0000256" key="29">
    <source>
        <dbReference type="SAM" id="Phobius"/>
    </source>
</evidence>
<gene>
    <name evidence="33" type="primary">mrcA</name>
    <name evidence="33" type="ordered locus">lpl0956</name>
</gene>
<dbReference type="SUPFAM" id="SSF56601">
    <property type="entry name" value="beta-lactamase/transpeptidase-like"/>
    <property type="match status" value="1"/>
</dbReference>
<dbReference type="SUPFAM" id="SSF53955">
    <property type="entry name" value="Lysozyme-like"/>
    <property type="match status" value="1"/>
</dbReference>
<dbReference type="GO" id="GO:0008360">
    <property type="term" value="P:regulation of cell shape"/>
    <property type="evidence" value="ECO:0007669"/>
    <property type="project" value="UniProtKB-KW"/>
</dbReference>
<dbReference type="AlphaFoldDB" id="Q5WXY3"/>
<evidence type="ECO:0000256" key="3">
    <source>
        <dbReference type="ARBA" id="ARBA00004752"/>
    </source>
</evidence>
<sequence length="794" mass="88761">MKKMAYFWRKGLWALMSLFFLLIVAGSLLYLYLESQLPNVDSLKTVQLQVPLQIFSKEGLLIQEYGEKKRIPVTYDEIPPTLIHALIATEDQRFFEHPGVDVMGLGRAAVSMLKTGTKSQGGSTITMQVARNFFLSRKKTFLRKFNEIMLAIKIDRELSKEKILELYLNRVYLGNRAYGVGAAAMVYFGKSLKDLNLAELAMIAGLPQAPSTQNPIANPLAAKKRRDHVLERLLEEHYINEEQYQNAVNQPITAKYHGTNIKVKAPYVAEMIRQSLYDNFGPEAYTKGYKVYTTIDGKLQNTANEVVEKNLIAYDHRHGYRGPIANIGEKDSQSPKIRQKYLRQYPELNSLIPAVITEVREKEATVALQNGQIIIIPWEGMSWARPALKRGGWVGKSPTKAQQVVAAGDIIYVHPTEKSWQLAQIPEAESAMVAMNPKNGAIEVLVGGFNFSKSKFNRATQSSRQPGSSFKPFVYAAALNNGYNLATLINDAPIVVDDPSQPNLWRPHNVNLKFNGPTRLKQALVQSKNLVSIRILDDIGIDYTIDFLTRFGFNKKSLPRALSLALGSLSISPMDLTTAYAVFANGGYKVEPYLIDHITDADGKILLQAKPSVVCDPCDKDKVDTSTLAPRVISEDIAFLMNTALRDVIQHGTGRAARVLNRQDIAGKTGTTNDQVDAWFAGFNPNLVVTTWIGFDNPKSLHEYAANLALPLWIDFMKVALKDKPETELKQPENVIAVRIDPVSGLLAKPNQENGIIEYFRHNEVPSEEDQGPVYNAHNDQQEEELAPVEESLF</sequence>
<dbReference type="SMR" id="Q5WXY3"/>
<evidence type="ECO:0000256" key="13">
    <source>
        <dbReference type="ARBA" id="ARBA00022679"/>
    </source>
</evidence>
<dbReference type="PANTHER" id="PTHR32282">
    <property type="entry name" value="BINDING PROTEIN TRANSPEPTIDASE, PUTATIVE-RELATED"/>
    <property type="match status" value="1"/>
</dbReference>
<feature type="domain" description="Penicillin-binding protein OB-like" evidence="32">
    <location>
        <begin position="320"/>
        <end position="428"/>
    </location>
</feature>
<evidence type="ECO:0000256" key="20">
    <source>
        <dbReference type="ARBA" id="ARBA00023136"/>
    </source>
</evidence>
<keyword evidence="18" id="KW-0573">Peptidoglycan synthesis</keyword>
<dbReference type="PANTHER" id="PTHR32282:SF27">
    <property type="entry name" value="PENICILLIN-BINDING PROTEIN 1A"/>
    <property type="match status" value="1"/>
</dbReference>
<evidence type="ECO:0000256" key="22">
    <source>
        <dbReference type="ARBA" id="ARBA00023268"/>
    </source>
</evidence>
<reference evidence="33 34" key="1">
    <citation type="journal article" date="2004" name="Nat. Genet.">
        <title>Evidence in the Legionella pneumophila genome for exploitation of host cell functions and high genome plasticity.</title>
        <authorList>
            <person name="Cazalet C."/>
            <person name="Rusniok C."/>
            <person name="Bruggemann H."/>
            <person name="Zidane N."/>
            <person name="Magnier A."/>
            <person name="Ma L."/>
            <person name="Tichit M."/>
            <person name="Jarraud S."/>
            <person name="Bouchier C."/>
            <person name="Vandenesch F."/>
            <person name="Kunst F."/>
            <person name="Etienne J."/>
            <person name="Glaser P."/>
            <person name="Buchrieser C."/>
        </authorList>
    </citation>
    <scope>NUCLEOTIDE SEQUENCE [LARGE SCALE GENOMIC DNA]</scope>
    <source>
        <strain evidence="33 34">Lens</strain>
    </source>
</reference>
<evidence type="ECO:0000256" key="12">
    <source>
        <dbReference type="ARBA" id="ARBA00022676"/>
    </source>
</evidence>
<protein>
    <recommendedName>
        <fullName evidence="7">Penicillin-binding protein 1A</fullName>
        <ecNumber evidence="25">2.4.99.28</ecNumber>
        <ecNumber evidence="6">3.4.16.4</ecNumber>
    </recommendedName>
</protein>
<evidence type="ECO:0000256" key="5">
    <source>
        <dbReference type="ARBA" id="ARBA00007739"/>
    </source>
</evidence>
<keyword evidence="12" id="KW-0328">Glycosyltransferase</keyword>
<dbReference type="GO" id="GO:0008658">
    <property type="term" value="F:penicillin binding"/>
    <property type="evidence" value="ECO:0007669"/>
    <property type="project" value="InterPro"/>
</dbReference>
<feature type="domain" description="Penicillin-binding protein transpeptidase" evidence="30">
    <location>
        <begin position="431"/>
        <end position="699"/>
    </location>
</feature>
<comment type="similarity">
    <text evidence="5">In the N-terminal section; belongs to the glycosyltransferase 51 family.</text>
</comment>
<accession>Q5WXY3</accession>
<dbReference type="KEGG" id="lpf:lpl0956"/>
<evidence type="ECO:0000256" key="14">
    <source>
        <dbReference type="ARBA" id="ARBA00022692"/>
    </source>
</evidence>
<dbReference type="GO" id="GO:0008955">
    <property type="term" value="F:peptidoglycan glycosyltransferase activity"/>
    <property type="evidence" value="ECO:0007669"/>
    <property type="project" value="UniProtKB-EC"/>
</dbReference>
<dbReference type="EMBL" id="CR628337">
    <property type="protein sequence ID" value="CAH15190.1"/>
    <property type="molecule type" value="Genomic_DNA"/>
</dbReference>
<comment type="catalytic activity">
    <reaction evidence="26">
        <text>[GlcNAc-(1-&gt;4)-Mur2Ac(oyl-L-Ala-gamma-D-Glu-L-Lys-D-Ala-D-Ala)](n)-di-trans,octa-cis-undecaprenyl diphosphate + beta-D-GlcNAc-(1-&gt;4)-Mur2Ac(oyl-L-Ala-gamma-D-Glu-L-Lys-D-Ala-D-Ala)-di-trans,octa-cis-undecaprenyl diphosphate = [GlcNAc-(1-&gt;4)-Mur2Ac(oyl-L-Ala-gamma-D-Glu-L-Lys-D-Ala-D-Ala)](n+1)-di-trans,octa-cis-undecaprenyl diphosphate + di-trans,octa-cis-undecaprenyl diphosphate + H(+)</text>
        <dbReference type="Rhea" id="RHEA:23708"/>
        <dbReference type="Rhea" id="RHEA-COMP:9602"/>
        <dbReference type="Rhea" id="RHEA-COMP:9603"/>
        <dbReference type="ChEBI" id="CHEBI:15378"/>
        <dbReference type="ChEBI" id="CHEBI:58405"/>
        <dbReference type="ChEBI" id="CHEBI:60033"/>
        <dbReference type="ChEBI" id="CHEBI:78435"/>
        <dbReference type="EC" id="2.4.99.28"/>
    </reaction>
</comment>
<dbReference type="GO" id="GO:0030288">
    <property type="term" value="C:outer membrane-bounded periplasmic space"/>
    <property type="evidence" value="ECO:0007669"/>
    <property type="project" value="TreeGrafter"/>
</dbReference>
<keyword evidence="15" id="KW-0378">Hydrolase</keyword>
<keyword evidence="23" id="KW-0961">Cell wall biogenesis/degradation</keyword>
<keyword evidence="14 29" id="KW-0812">Transmembrane</keyword>
<dbReference type="GO" id="GO:0009252">
    <property type="term" value="P:peptidoglycan biosynthetic process"/>
    <property type="evidence" value="ECO:0007669"/>
    <property type="project" value="UniProtKB-UniPathway"/>
</dbReference>
<evidence type="ECO:0000256" key="26">
    <source>
        <dbReference type="ARBA" id="ARBA00049902"/>
    </source>
</evidence>
<evidence type="ECO:0000256" key="17">
    <source>
        <dbReference type="ARBA" id="ARBA00022968"/>
    </source>
</evidence>
<dbReference type="InterPro" id="IPR050396">
    <property type="entry name" value="Glycosyltr_51/Transpeptidase"/>
</dbReference>
<evidence type="ECO:0000256" key="18">
    <source>
        <dbReference type="ARBA" id="ARBA00022984"/>
    </source>
</evidence>
<evidence type="ECO:0000256" key="21">
    <source>
        <dbReference type="ARBA" id="ARBA00023251"/>
    </source>
</evidence>
<dbReference type="Proteomes" id="UP000002517">
    <property type="component" value="Chromosome"/>
</dbReference>
<evidence type="ECO:0000256" key="19">
    <source>
        <dbReference type="ARBA" id="ARBA00022989"/>
    </source>
</evidence>
<evidence type="ECO:0000259" key="30">
    <source>
        <dbReference type="Pfam" id="PF00905"/>
    </source>
</evidence>
<keyword evidence="19 29" id="KW-1133">Transmembrane helix</keyword>
<dbReference type="LegioList" id="lpl0956"/>
<dbReference type="GO" id="GO:0009002">
    <property type="term" value="F:serine-type D-Ala-D-Ala carboxypeptidase activity"/>
    <property type="evidence" value="ECO:0007669"/>
    <property type="project" value="UniProtKB-EC"/>
</dbReference>
<evidence type="ECO:0000256" key="24">
    <source>
        <dbReference type="ARBA" id="ARBA00034000"/>
    </source>
</evidence>
<dbReference type="InterPro" id="IPR031376">
    <property type="entry name" value="PCB_OB"/>
</dbReference>
<dbReference type="FunFam" id="1.10.3810.10:FF:000003">
    <property type="entry name" value="Penicillin-binding protein 1a"/>
    <property type="match status" value="1"/>
</dbReference>
<evidence type="ECO:0000256" key="4">
    <source>
        <dbReference type="ARBA" id="ARBA00007090"/>
    </source>
</evidence>
<evidence type="ECO:0000256" key="6">
    <source>
        <dbReference type="ARBA" id="ARBA00012448"/>
    </source>
</evidence>
<dbReference type="CAZy" id="GT51">
    <property type="family name" value="Glycosyltransferase Family 51"/>
</dbReference>
<dbReference type="InterPro" id="IPR001460">
    <property type="entry name" value="PCN-bd_Tpept"/>
</dbReference>
<evidence type="ECO:0000259" key="32">
    <source>
        <dbReference type="Pfam" id="PF17092"/>
    </source>
</evidence>
<feature type="region of interest" description="Disordered" evidence="28">
    <location>
        <begin position="767"/>
        <end position="794"/>
    </location>
</feature>
<dbReference type="Gene3D" id="3.40.710.10">
    <property type="entry name" value="DD-peptidase/beta-lactamase superfamily"/>
    <property type="match status" value="2"/>
</dbReference>
<dbReference type="NCBIfam" id="TIGR02074">
    <property type="entry name" value="PBP_1a_fam"/>
    <property type="match status" value="1"/>
</dbReference>
<evidence type="ECO:0000256" key="9">
    <source>
        <dbReference type="ARBA" id="ARBA00022519"/>
    </source>
</evidence>
<feature type="domain" description="Glycosyl transferase family 51" evidence="31">
    <location>
        <begin position="61"/>
        <end position="233"/>
    </location>
</feature>
<dbReference type="RefSeq" id="WP_011215092.1">
    <property type="nucleotide sequence ID" value="NC_006369.1"/>
</dbReference>
<feature type="compositionally biased region" description="Acidic residues" evidence="28">
    <location>
        <begin position="782"/>
        <end position="794"/>
    </location>
</feature>
<keyword evidence="9" id="KW-0997">Cell inner membrane</keyword>
<evidence type="ECO:0000256" key="28">
    <source>
        <dbReference type="SAM" id="MobiDB-lite"/>
    </source>
</evidence>
<dbReference type="EC" id="2.4.99.28" evidence="25"/>
<name>Q5WXY3_LEGPL</name>
<dbReference type="Pfam" id="PF17092">
    <property type="entry name" value="PCB_OB"/>
    <property type="match status" value="1"/>
</dbReference>
<evidence type="ECO:0000256" key="16">
    <source>
        <dbReference type="ARBA" id="ARBA00022960"/>
    </source>
</evidence>
<comment type="subcellular location">
    <subcellularLocation>
        <location evidence="2">Cell inner membrane</location>
        <topology evidence="2">Single-pass type II membrane protein</topology>
    </subcellularLocation>
</comment>
<evidence type="ECO:0000256" key="7">
    <source>
        <dbReference type="ARBA" id="ARBA00018638"/>
    </source>
</evidence>
<evidence type="ECO:0000256" key="23">
    <source>
        <dbReference type="ARBA" id="ARBA00023316"/>
    </source>
</evidence>